<evidence type="ECO:0000256" key="1">
    <source>
        <dbReference type="ARBA" id="ARBA00006484"/>
    </source>
</evidence>
<dbReference type="GO" id="GO:0016491">
    <property type="term" value="F:oxidoreductase activity"/>
    <property type="evidence" value="ECO:0007669"/>
    <property type="project" value="UniProtKB-KW"/>
</dbReference>
<keyword evidence="3" id="KW-0560">Oxidoreductase</keyword>
<dbReference type="SUPFAM" id="SSF51735">
    <property type="entry name" value="NAD(P)-binding Rossmann-fold domains"/>
    <property type="match status" value="1"/>
</dbReference>
<protein>
    <submittedName>
        <fullName evidence="4">NAD(P)-binding protein</fullName>
    </submittedName>
</protein>
<evidence type="ECO:0000256" key="2">
    <source>
        <dbReference type="ARBA" id="ARBA00022857"/>
    </source>
</evidence>
<dbReference type="Gene3D" id="3.40.50.720">
    <property type="entry name" value="NAD(P)-binding Rossmann-like Domain"/>
    <property type="match status" value="1"/>
</dbReference>
<dbReference type="Pfam" id="PF13561">
    <property type="entry name" value="adh_short_C2"/>
    <property type="match status" value="1"/>
</dbReference>
<evidence type="ECO:0000256" key="3">
    <source>
        <dbReference type="ARBA" id="ARBA00023002"/>
    </source>
</evidence>
<comment type="similarity">
    <text evidence="1">Belongs to the short-chain dehydrogenases/reductases (SDR) family.</text>
</comment>
<organism evidence="4 5">
    <name type="scientific">Rhizodiscina lignyota</name>
    <dbReference type="NCBI Taxonomy" id="1504668"/>
    <lineage>
        <taxon>Eukaryota</taxon>
        <taxon>Fungi</taxon>
        <taxon>Dikarya</taxon>
        <taxon>Ascomycota</taxon>
        <taxon>Pezizomycotina</taxon>
        <taxon>Dothideomycetes</taxon>
        <taxon>Pleosporomycetidae</taxon>
        <taxon>Aulographales</taxon>
        <taxon>Rhizodiscinaceae</taxon>
        <taxon>Rhizodiscina</taxon>
    </lineage>
</organism>
<keyword evidence="2" id="KW-0521">NADP</keyword>
<dbReference type="FunFam" id="3.40.50.720:FF:000084">
    <property type="entry name" value="Short-chain dehydrogenase reductase"/>
    <property type="match status" value="1"/>
</dbReference>
<dbReference type="InterPro" id="IPR052178">
    <property type="entry name" value="Sec_Metab_Biosynth_SDR"/>
</dbReference>
<reference evidence="4" key="1">
    <citation type="journal article" date="2020" name="Stud. Mycol.">
        <title>101 Dothideomycetes genomes: a test case for predicting lifestyles and emergence of pathogens.</title>
        <authorList>
            <person name="Haridas S."/>
            <person name="Albert R."/>
            <person name="Binder M."/>
            <person name="Bloem J."/>
            <person name="Labutti K."/>
            <person name="Salamov A."/>
            <person name="Andreopoulos B."/>
            <person name="Baker S."/>
            <person name="Barry K."/>
            <person name="Bills G."/>
            <person name="Bluhm B."/>
            <person name="Cannon C."/>
            <person name="Castanera R."/>
            <person name="Culley D."/>
            <person name="Daum C."/>
            <person name="Ezra D."/>
            <person name="Gonzalez J."/>
            <person name="Henrissat B."/>
            <person name="Kuo A."/>
            <person name="Liang C."/>
            <person name="Lipzen A."/>
            <person name="Lutzoni F."/>
            <person name="Magnuson J."/>
            <person name="Mondo S."/>
            <person name="Nolan M."/>
            <person name="Ohm R."/>
            <person name="Pangilinan J."/>
            <person name="Park H.-J."/>
            <person name="Ramirez L."/>
            <person name="Alfaro M."/>
            <person name="Sun H."/>
            <person name="Tritt A."/>
            <person name="Yoshinaga Y."/>
            <person name="Zwiers L.-H."/>
            <person name="Turgeon B."/>
            <person name="Goodwin S."/>
            <person name="Spatafora J."/>
            <person name="Crous P."/>
            <person name="Grigoriev I."/>
        </authorList>
    </citation>
    <scope>NUCLEOTIDE SEQUENCE</scope>
    <source>
        <strain evidence="4">CBS 133067</strain>
    </source>
</reference>
<dbReference type="AlphaFoldDB" id="A0A9P4IFP3"/>
<dbReference type="InterPro" id="IPR036291">
    <property type="entry name" value="NAD(P)-bd_dom_sf"/>
</dbReference>
<accession>A0A9P4IFP3</accession>
<dbReference type="PRINTS" id="PR00081">
    <property type="entry name" value="GDHRDH"/>
</dbReference>
<dbReference type="PANTHER" id="PTHR43618:SF12">
    <property type="entry name" value="OXIDOREDUCTASE, SHORT-CHAIN DEHYDROGENASE_REDUCTASE FAMILY (AFU_ORTHOLOGUE AFUA_1G14540)"/>
    <property type="match status" value="1"/>
</dbReference>
<dbReference type="Proteomes" id="UP000799772">
    <property type="component" value="Unassembled WGS sequence"/>
</dbReference>
<gene>
    <name evidence="4" type="ORF">NA57DRAFT_65920</name>
</gene>
<dbReference type="PANTHER" id="PTHR43618">
    <property type="entry name" value="7-ALPHA-HYDROXYSTEROID DEHYDROGENASE"/>
    <property type="match status" value="1"/>
</dbReference>
<name>A0A9P4IFP3_9PEZI</name>
<dbReference type="InterPro" id="IPR002347">
    <property type="entry name" value="SDR_fam"/>
</dbReference>
<keyword evidence="5" id="KW-1185">Reference proteome</keyword>
<proteinExistence type="inferred from homology"/>
<comment type="caution">
    <text evidence="4">The sequence shown here is derived from an EMBL/GenBank/DDBJ whole genome shotgun (WGS) entry which is preliminary data.</text>
</comment>
<dbReference type="EMBL" id="ML978126">
    <property type="protein sequence ID" value="KAF2098445.1"/>
    <property type="molecule type" value="Genomic_DNA"/>
</dbReference>
<sequence>MSEIQFSGLFDLTDKVAVITGGSRGLGLYTATAFLHAGARKVILVSRKAEGPQGLNQAVQKLNALPLHGEAISIAADLSKPSEVERVVEHLKKTEEKIDILIANAAATWGGRFDETPDWAVAKVLDLNVRSVFNLVRLMAPLLEKAGKIGDPSRIVITGAGAGLMVPPFGPENRVISYGVSKAAAHHLARYLAVELGPRNIATNAIAPGFFPSKLANGLVDILGGFDAMAKANLLGRYGRPEDIAGVMLFLCSRAGSWVNGVVLEVTGGSHLVGDRPPSKSKL</sequence>
<evidence type="ECO:0000313" key="5">
    <source>
        <dbReference type="Proteomes" id="UP000799772"/>
    </source>
</evidence>
<dbReference type="OrthoDB" id="294295at2759"/>
<evidence type="ECO:0000313" key="4">
    <source>
        <dbReference type="EMBL" id="KAF2098445.1"/>
    </source>
</evidence>